<protein>
    <recommendedName>
        <fullName evidence="9">Sodium/calcium exchanger membrane region domain-containing protein</fullName>
    </recommendedName>
</protein>
<dbReference type="InterPro" id="IPR051359">
    <property type="entry name" value="CaCA_antiporter"/>
</dbReference>
<name>B3RPV1_TRIAD</name>
<dbReference type="GO" id="GO:0006816">
    <property type="term" value="P:calcium ion transport"/>
    <property type="evidence" value="ECO:0007669"/>
    <property type="project" value="UniProtKB-KW"/>
</dbReference>
<dbReference type="Gene3D" id="1.20.1420.30">
    <property type="entry name" value="NCX, central ion-binding region"/>
    <property type="match status" value="2"/>
</dbReference>
<evidence type="ECO:0000256" key="3">
    <source>
        <dbReference type="ARBA" id="ARBA00022449"/>
    </source>
</evidence>
<gene>
    <name evidence="10" type="ORF">TRIADDRAFT_53673</name>
</gene>
<evidence type="ECO:0000256" key="8">
    <source>
        <dbReference type="SAM" id="Phobius"/>
    </source>
</evidence>
<keyword evidence="11" id="KW-1185">Reference proteome</keyword>
<reference evidence="10 11" key="1">
    <citation type="journal article" date="2008" name="Nature">
        <title>The Trichoplax genome and the nature of placozoans.</title>
        <authorList>
            <person name="Srivastava M."/>
            <person name="Begovic E."/>
            <person name="Chapman J."/>
            <person name="Putnam N.H."/>
            <person name="Hellsten U."/>
            <person name="Kawashima T."/>
            <person name="Kuo A."/>
            <person name="Mitros T."/>
            <person name="Salamov A."/>
            <person name="Carpenter M.L."/>
            <person name="Signorovitch A.Y."/>
            <person name="Moreno M.A."/>
            <person name="Kamm K."/>
            <person name="Grimwood J."/>
            <person name="Schmutz J."/>
            <person name="Shapiro H."/>
            <person name="Grigoriev I.V."/>
            <person name="Buss L.W."/>
            <person name="Schierwater B."/>
            <person name="Dellaporta S.L."/>
            <person name="Rokhsar D.S."/>
        </authorList>
    </citation>
    <scope>NUCLEOTIDE SEQUENCE [LARGE SCALE GENOMIC DNA]</scope>
    <source>
        <strain evidence="10 11">Grell-BS-1999</strain>
    </source>
</reference>
<dbReference type="GeneID" id="6750754"/>
<feature type="transmembrane region" description="Helical" evidence="8">
    <location>
        <begin position="154"/>
        <end position="171"/>
    </location>
</feature>
<comment type="subcellular location">
    <subcellularLocation>
        <location evidence="1">Membrane</location>
        <topology evidence="1">Multi-pass membrane protein</topology>
    </subcellularLocation>
</comment>
<dbReference type="Pfam" id="PF01699">
    <property type="entry name" value="Na_Ca_ex"/>
    <property type="match status" value="2"/>
</dbReference>
<proteinExistence type="predicted"/>
<dbReference type="PANTHER" id="PTHR12266:SF0">
    <property type="entry name" value="MITOCHONDRIAL SODIUM_CALCIUM EXCHANGER PROTEIN"/>
    <property type="match status" value="1"/>
</dbReference>
<dbReference type="AlphaFoldDB" id="B3RPV1"/>
<accession>B3RPV1</accession>
<keyword evidence="5 8" id="KW-0812">Transmembrane</keyword>
<keyword evidence="4" id="KW-0406">Ion transport</keyword>
<evidence type="ECO:0000256" key="2">
    <source>
        <dbReference type="ARBA" id="ARBA00022448"/>
    </source>
</evidence>
<feature type="domain" description="Sodium/calcium exchanger membrane region" evidence="9">
    <location>
        <begin position="68"/>
        <end position="196"/>
    </location>
</feature>
<sequence>MVLIQLFQGLNGQQNGNHVVIQDCSDPYTYPLPYTNSCEFVLARCGSVPALFNYLQFVFCDMEHQQADNYFVPPLNFLSEKLKLSPSIAGITLLAIGNGAPDVFTAYAAIRKAHDFPLELGALLGASIFISTVVLGAVIMVSRVERSTINPVDFFRDVIAYMIVVLAVIIACLDGAIYIYESVIILLLYILYIIVVVIISKKKIACRAEPGLNERSPLLQSGPDSYSEDDDIVYLDDNLTTNLPGLSWPSKSHFLVKIQWLFEWPFSLLRWMSIPVADGKWDPWRRFFVIISPAPMAYVILLAAKGFEGFTLPVGHLPLWIFILILGAGASVILWITTSSRHPPPSWFQFVLMLLAFAMSIVWLQLLPNEVVAVTESLGYTFNIKTVILGFTVLAIGNSLGDLVADTAVARAGKPATGVASCFGSPLLNDVLGLGISLTAYCIQNYPHPLVFDINSEDFVKVKLSWIFLGISLCGSAVVFPFFKYSPPKVTNYNL</sequence>
<dbReference type="GO" id="GO:0016020">
    <property type="term" value="C:membrane"/>
    <property type="evidence" value="ECO:0000318"/>
    <property type="project" value="GO_Central"/>
</dbReference>
<dbReference type="PhylomeDB" id="B3RPV1"/>
<dbReference type="GO" id="GO:0006812">
    <property type="term" value="P:monoatomic cation transport"/>
    <property type="evidence" value="ECO:0000318"/>
    <property type="project" value="GO_Central"/>
</dbReference>
<feature type="domain" description="Sodium/calcium exchanger membrane region" evidence="9">
    <location>
        <begin position="354"/>
        <end position="481"/>
    </location>
</feature>
<dbReference type="OrthoDB" id="407410at2759"/>
<feature type="transmembrane region" description="Helical" evidence="8">
    <location>
        <begin position="348"/>
        <end position="366"/>
    </location>
</feature>
<dbReference type="FunCoup" id="B3RPV1">
    <property type="interactions" value="85"/>
</dbReference>
<evidence type="ECO:0000256" key="4">
    <source>
        <dbReference type="ARBA" id="ARBA00022568"/>
    </source>
</evidence>
<dbReference type="OMA" id="FIRIAMA"/>
<feature type="transmembrane region" description="Helical" evidence="8">
    <location>
        <begin position="177"/>
        <end position="199"/>
    </location>
</feature>
<evidence type="ECO:0000259" key="9">
    <source>
        <dbReference type="Pfam" id="PF01699"/>
    </source>
</evidence>
<dbReference type="InterPro" id="IPR004837">
    <property type="entry name" value="NaCa_Exmemb"/>
</dbReference>
<organism evidence="10 11">
    <name type="scientific">Trichoplax adhaerens</name>
    <name type="common">Trichoplax reptans</name>
    <dbReference type="NCBI Taxonomy" id="10228"/>
    <lineage>
        <taxon>Eukaryota</taxon>
        <taxon>Metazoa</taxon>
        <taxon>Placozoa</taxon>
        <taxon>Uniplacotomia</taxon>
        <taxon>Trichoplacea</taxon>
        <taxon>Trichoplacidae</taxon>
        <taxon>Trichoplax</taxon>
    </lineage>
</organism>
<feature type="transmembrane region" description="Helical" evidence="8">
    <location>
        <begin position="319"/>
        <end position="336"/>
    </location>
</feature>
<evidence type="ECO:0000256" key="6">
    <source>
        <dbReference type="ARBA" id="ARBA00022989"/>
    </source>
</evidence>
<dbReference type="EMBL" id="DS985242">
    <property type="protein sequence ID" value="EDV27705.1"/>
    <property type="molecule type" value="Genomic_DNA"/>
</dbReference>
<dbReference type="GO" id="GO:0008324">
    <property type="term" value="F:monoatomic cation transmembrane transporter activity"/>
    <property type="evidence" value="ECO:0000318"/>
    <property type="project" value="GO_Central"/>
</dbReference>
<dbReference type="HOGENOM" id="CLU_004979_1_2_1"/>
<evidence type="ECO:0000256" key="7">
    <source>
        <dbReference type="ARBA" id="ARBA00023136"/>
    </source>
</evidence>
<evidence type="ECO:0000313" key="10">
    <source>
        <dbReference type="EMBL" id="EDV27705.1"/>
    </source>
</evidence>
<keyword evidence="4" id="KW-0106">Calcium</keyword>
<dbReference type="InterPro" id="IPR044880">
    <property type="entry name" value="NCX_ion-bd_dom_sf"/>
</dbReference>
<dbReference type="InParanoid" id="B3RPV1"/>
<dbReference type="KEGG" id="tad:TRIADDRAFT_53673"/>
<feature type="transmembrane region" description="Helical" evidence="8">
    <location>
        <begin position="464"/>
        <end position="483"/>
    </location>
</feature>
<keyword evidence="3" id="KW-0050">Antiport</keyword>
<dbReference type="eggNOG" id="KOG2399">
    <property type="taxonomic scope" value="Eukaryota"/>
</dbReference>
<feature type="transmembrane region" description="Helical" evidence="8">
    <location>
        <begin position="122"/>
        <end position="142"/>
    </location>
</feature>
<dbReference type="GO" id="GO:0015297">
    <property type="term" value="F:antiporter activity"/>
    <property type="evidence" value="ECO:0007669"/>
    <property type="project" value="UniProtKB-KW"/>
</dbReference>
<feature type="transmembrane region" description="Helical" evidence="8">
    <location>
        <begin position="386"/>
        <end position="405"/>
    </location>
</feature>
<dbReference type="GO" id="GO:0006874">
    <property type="term" value="P:intracellular calcium ion homeostasis"/>
    <property type="evidence" value="ECO:0000318"/>
    <property type="project" value="GO_Central"/>
</dbReference>
<dbReference type="CTD" id="6750754"/>
<dbReference type="PANTHER" id="PTHR12266">
    <property type="entry name" value="NA+/CA2+ K+ INDEPENDENT EXCHANGER"/>
    <property type="match status" value="1"/>
</dbReference>
<dbReference type="Proteomes" id="UP000009022">
    <property type="component" value="Unassembled WGS sequence"/>
</dbReference>
<evidence type="ECO:0000256" key="5">
    <source>
        <dbReference type="ARBA" id="ARBA00022692"/>
    </source>
</evidence>
<feature type="transmembrane region" description="Helical" evidence="8">
    <location>
        <begin position="287"/>
        <end position="307"/>
    </location>
</feature>
<evidence type="ECO:0000313" key="11">
    <source>
        <dbReference type="Proteomes" id="UP000009022"/>
    </source>
</evidence>
<keyword evidence="4" id="KW-0109">Calcium transport</keyword>
<evidence type="ECO:0000256" key="1">
    <source>
        <dbReference type="ARBA" id="ARBA00004141"/>
    </source>
</evidence>
<keyword evidence="2" id="KW-0813">Transport</keyword>
<keyword evidence="7 8" id="KW-0472">Membrane</keyword>
<keyword evidence="6 8" id="KW-1133">Transmembrane helix</keyword>
<dbReference type="RefSeq" id="XP_002109539.1">
    <property type="nucleotide sequence ID" value="XM_002109503.1"/>
</dbReference>